<dbReference type="AlphaFoldDB" id="A0A1D8GPR6"/>
<proteinExistence type="predicted"/>
<organism evidence="2 3">
    <name type="scientific">Geosporobacter ferrireducens</name>
    <dbReference type="NCBI Taxonomy" id="1424294"/>
    <lineage>
        <taxon>Bacteria</taxon>
        <taxon>Bacillati</taxon>
        <taxon>Bacillota</taxon>
        <taxon>Clostridia</taxon>
        <taxon>Peptostreptococcales</taxon>
        <taxon>Thermotaleaceae</taxon>
        <taxon>Geosporobacter</taxon>
    </lineage>
</organism>
<sequence length="445" mass="48694">MTAVVTLLPPEGGRSLTTEEVVEKLNKNHVVFGIDENKIQEILTHERYYQKHIVATGAAPIQGTDGKINYLFNVNAKIKPEVLEDGKVDFKELNLIQNVKKGDVVAERIMHTEGTDGMTVIGRPLKAKSGKPINFKKGKNVVESSDGLQLIADEDGQVKVIEDKVSVLQVFEVNGNVDNATGNISFNGRVVVKGNVATGFKIECDGDIEVLGVVEGATLIAEGNIILHKGIQGNHSGKLISKQDIVARYMENCYAKAAGNILADAVMHCNLESKNKITVSGKRGLIVGGVVRANSEIAAKYIGSTMATSTKIEVGIDPELKERYDQLKGEMELLYKNKENVMKAVELLTKMSKMGPLPPDKEQILTKSISTNAYLEEKIEKINDELVNIKYILQTLSGGKINVSATVYPGVKLFIGNSMYFVRDQIQCSTFIRENGEIRIAPYMG</sequence>
<dbReference type="STRING" id="1424294.Gferi_00820"/>
<evidence type="ECO:0000259" key="1">
    <source>
        <dbReference type="Pfam" id="PF20250"/>
    </source>
</evidence>
<keyword evidence="3" id="KW-1185">Reference proteome</keyword>
<dbReference type="KEGG" id="gfe:Gferi_00820"/>
<reference evidence="2 3" key="1">
    <citation type="submission" date="2016-09" db="EMBL/GenBank/DDBJ databases">
        <title>Genomic analysis reveals versatility of anaerobic energy metabolism of Geosporobacter ferrireducens IRF9 of phylum Firmicutes.</title>
        <authorList>
            <person name="Kim S.-J."/>
        </authorList>
    </citation>
    <scope>NUCLEOTIDE SEQUENCE [LARGE SCALE GENOMIC DNA]</scope>
    <source>
        <strain evidence="2 3">IRF9</strain>
    </source>
</reference>
<dbReference type="PANTHER" id="PTHR38032">
    <property type="entry name" value="POLYMERASE-RELATED"/>
    <property type="match status" value="1"/>
</dbReference>
<feature type="domain" description="Flagellar Assembly Protein A N-terminal region" evidence="1">
    <location>
        <begin position="1"/>
        <end position="161"/>
    </location>
</feature>
<dbReference type="Pfam" id="PF20250">
    <property type="entry name" value="FapA_N"/>
    <property type="match status" value="1"/>
</dbReference>
<protein>
    <recommendedName>
        <fullName evidence="1">Flagellar Assembly Protein A N-terminal region domain-containing protein</fullName>
    </recommendedName>
</protein>
<dbReference type="PANTHER" id="PTHR38032:SF1">
    <property type="entry name" value="RNA-BINDING PROTEIN KHPB N-TERMINAL DOMAIN-CONTAINING PROTEIN"/>
    <property type="match status" value="1"/>
</dbReference>
<dbReference type="InterPro" id="IPR046865">
    <property type="entry name" value="FapA_b_solenoid"/>
</dbReference>
<evidence type="ECO:0000313" key="2">
    <source>
        <dbReference type="EMBL" id="AOT72936.1"/>
    </source>
</evidence>
<dbReference type="Proteomes" id="UP000095743">
    <property type="component" value="Chromosome"/>
</dbReference>
<name>A0A1D8GPR6_9FIRM</name>
<accession>A0A1D8GPR6</accession>
<dbReference type="EMBL" id="CP017269">
    <property type="protein sequence ID" value="AOT72936.1"/>
    <property type="molecule type" value="Genomic_DNA"/>
</dbReference>
<dbReference type="InterPro" id="IPR046866">
    <property type="entry name" value="FapA_N"/>
</dbReference>
<evidence type="ECO:0000313" key="3">
    <source>
        <dbReference type="Proteomes" id="UP000095743"/>
    </source>
</evidence>
<dbReference type="InterPro" id="IPR005646">
    <property type="entry name" value="FapA"/>
</dbReference>
<gene>
    <name evidence="2" type="ORF">Gferi_00820</name>
</gene>
<dbReference type="Pfam" id="PF03961">
    <property type="entry name" value="FapA"/>
    <property type="match status" value="1"/>
</dbReference>